<dbReference type="AlphaFoldDB" id="A0A369WS83"/>
<keyword evidence="2" id="KW-1185">Reference proteome</keyword>
<protein>
    <submittedName>
        <fullName evidence="1">Uncharacterized protein</fullName>
    </submittedName>
</protein>
<evidence type="ECO:0000313" key="1">
    <source>
        <dbReference type="EMBL" id="RDE24542.1"/>
    </source>
</evidence>
<accession>A0A369WS83</accession>
<evidence type="ECO:0000313" key="2">
    <source>
        <dbReference type="Proteomes" id="UP000253769"/>
    </source>
</evidence>
<comment type="caution">
    <text evidence="1">The sequence shown here is derived from an EMBL/GenBank/DDBJ whole genome shotgun (WGS) entry which is preliminary data.</text>
</comment>
<proteinExistence type="predicted"/>
<name>A0A369WS83_9GAMM</name>
<sequence length="69" mass="7781">MISTSLYELAHRLRSQGQANQALIIDRSDFESLQQELSNMHCLRALRALRQEHPSYGGMALVIQEGLAI</sequence>
<dbReference type="RefSeq" id="WP_114694129.1">
    <property type="nucleotide sequence ID" value="NZ_QQOH01000001.1"/>
</dbReference>
<dbReference type="EMBL" id="QQOH01000001">
    <property type="protein sequence ID" value="RDE24542.1"/>
    <property type="molecule type" value="Genomic_DNA"/>
</dbReference>
<organism evidence="1 2">
    <name type="scientific">Motiliproteus coralliicola</name>
    <dbReference type="NCBI Taxonomy" id="2283196"/>
    <lineage>
        <taxon>Bacteria</taxon>
        <taxon>Pseudomonadati</taxon>
        <taxon>Pseudomonadota</taxon>
        <taxon>Gammaproteobacteria</taxon>
        <taxon>Oceanospirillales</taxon>
        <taxon>Oceanospirillaceae</taxon>
        <taxon>Motiliproteus</taxon>
    </lineage>
</organism>
<reference evidence="1 2" key="1">
    <citation type="submission" date="2018-07" db="EMBL/GenBank/DDBJ databases">
        <title>Motiliproteus coralliicola sp. nov., a bacterium isolated from Coral.</title>
        <authorList>
            <person name="Wang G."/>
        </authorList>
    </citation>
    <scope>NUCLEOTIDE SEQUENCE [LARGE SCALE GENOMIC DNA]</scope>
    <source>
        <strain evidence="1 2">C34</strain>
    </source>
</reference>
<gene>
    <name evidence="1" type="ORF">DV711_02845</name>
</gene>
<dbReference type="Proteomes" id="UP000253769">
    <property type="component" value="Unassembled WGS sequence"/>
</dbReference>